<dbReference type="OrthoDB" id="45191at2759"/>
<evidence type="ECO:0008006" key="3">
    <source>
        <dbReference type="Google" id="ProtNLM"/>
    </source>
</evidence>
<sequence length="425" mass="47717">MERRGFAFSFAGTATAQIAQVRRRRINWICSAGERGQIKLEPHSLSKRHLAGVTHGVVFLKPAGRGIESAAANGDRCVPLPLTSATQRELFELLLCLRRPFEDVRDTQDQVPRRRFGAVFYVLSRLNGIYDTFFQNTSAARKNDAIRAVWKLPKGVHELQVLAILLEKSGSRVGAAILEEQESTRSDSLRLSVRVEWSTELSEATEAAPSNFLPIPPTPKSSFGAEILPLCCFLGAQIFASREVFDISGVRVNGSFLGIDSEFADASDLRMYTDSDRRQDGTASVARLETPVLETISVEQLEMLSRAELVRILRQSKVAAKSSASREELIALALPYMDEIQRRLWNMARAVEAQDFGRAAMLEQGKSARHRAYDQLNKAVELENYAAAQLWLSEFQILTRQRHDITQDEGSYDRDLDADPWYRPQ</sequence>
<gene>
    <name evidence="1" type="ORF">FVE85_6157</name>
</gene>
<organism evidence="1 2">
    <name type="scientific">Porphyridium purpureum</name>
    <name type="common">Red alga</name>
    <name type="synonym">Porphyridium cruentum</name>
    <dbReference type="NCBI Taxonomy" id="35688"/>
    <lineage>
        <taxon>Eukaryota</taxon>
        <taxon>Rhodophyta</taxon>
        <taxon>Bangiophyceae</taxon>
        <taxon>Porphyridiales</taxon>
        <taxon>Porphyridiaceae</taxon>
        <taxon>Porphyridium</taxon>
    </lineage>
</organism>
<dbReference type="AlphaFoldDB" id="A0A5J4Z652"/>
<accession>A0A5J4Z652</accession>
<comment type="caution">
    <text evidence="1">The sequence shown here is derived from an EMBL/GenBank/DDBJ whole genome shotgun (WGS) entry which is preliminary data.</text>
</comment>
<dbReference type="Proteomes" id="UP000324585">
    <property type="component" value="Unassembled WGS sequence"/>
</dbReference>
<proteinExistence type="predicted"/>
<evidence type="ECO:0000313" key="2">
    <source>
        <dbReference type="Proteomes" id="UP000324585"/>
    </source>
</evidence>
<evidence type="ECO:0000313" key="1">
    <source>
        <dbReference type="EMBL" id="KAA8498572.1"/>
    </source>
</evidence>
<name>A0A5J4Z652_PORPP</name>
<reference evidence="2" key="1">
    <citation type="journal article" date="2019" name="Nat. Commun.">
        <title>Expansion of phycobilisome linker gene families in mesophilic red algae.</title>
        <authorList>
            <person name="Lee J."/>
            <person name="Kim D."/>
            <person name="Bhattacharya D."/>
            <person name="Yoon H.S."/>
        </authorList>
    </citation>
    <scope>NUCLEOTIDE SEQUENCE [LARGE SCALE GENOMIC DNA]</scope>
    <source>
        <strain evidence="2">CCMP 1328</strain>
    </source>
</reference>
<dbReference type="EMBL" id="VRMN01000001">
    <property type="protein sequence ID" value="KAA8498572.1"/>
    <property type="molecule type" value="Genomic_DNA"/>
</dbReference>
<protein>
    <recommendedName>
        <fullName evidence="3">SAP domain-containing protein</fullName>
    </recommendedName>
</protein>
<keyword evidence="2" id="KW-1185">Reference proteome</keyword>